<keyword evidence="2" id="KW-1185">Reference proteome</keyword>
<dbReference type="AlphaFoldDB" id="A0A433SMA1"/>
<organism evidence="1 2">
    <name type="scientific">Elysia chlorotica</name>
    <name type="common">Eastern emerald elysia</name>
    <name type="synonym">Sea slug</name>
    <dbReference type="NCBI Taxonomy" id="188477"/>
    <lineage>
        <taxon>Eukaryota</taxon>
        <taxon>Metazoa</taxon>
        <taxon>Spiralia</taxon>
        <taxon>Lophotrochozoa</taxon>
        <taxon>Mollusca</taxon>
        <taxon>Gastropoda</taxon>
        <taxon>Heterobranchia</taxon>
        <taxon>Euthyneura</taxon>
        <taxon>Panpulmonata</taxon>
        <taxon>Sacoglossa</taxon>
        <taxon>Placobranchoidea</taxon>
        <taxon>Plakobranchidae</taxon>
        <taxon>Elysia</taxon>
    </lineage>
</organism>
<comment type="caution">
    <text evidence="1">The sequence shown here is derived from an EMBL/GenBank/DDBJ whole genome shotgun (WGS) entry which is preliminary data.</text>
</comment>
<accession>A0A433SMA1</accession>
<reference evidence="1 2" key="1">
    <citation type="submission" date="2019-01" db="EMBL/GenBank/DDBJ databases">
        <title>A draft genome assembly of the solar-powered sea slug Elysia chlorotica.</title>
        <authorList>
            <person name="Cai H."/>
            <person name="Li Q."/>
            <person name="Fang X."/>
            <person name="Li J."/>
            <person name="Curtis N.E."/>
            <person name="Altenburger A."/>
            <person name="Shibata T."/>
            <person name="Feng M."/>
            <person name="Maeda T."/>
            <person name="Schwartz J.A."/>
            <person name="Shigenobu S."/>
            <person name="Lundholm N."/>
            <person name="Nishiyama T."/>
            <person name="Yang H."/>
            <person name="Hasebe M."/>
            <person name="Li S."/>
            <person name="Pierce S.K."/>
            <person name="Wang J."/>
        </authorList>
    </citation>
    <scope>NUCLEOTIDE SEQUENCE [LARGE SCALE GENOMIC DNA]</scope>
    <source>
        <strain evidence="1">EC2010</strain>
        <tissue evidence="1">Whole organism of an adult</tissue>
    </source>
</reference>
<proteinExistence type="predicted"/>
<evidence type="ECO:0000313" key="1">
    <source>
        <dbReference type="EMBL" id="RUS70269.1"/>
    </source>
</evidence>
<dbReference type="Proteomes" id="UP000271974">
    <property type="component" value="Unassembled WGS sequence"/>
</dbReference>
<evidence type="ECO:0000313" key="2">
    <source>
        <dbReference type="Proteomes" id="UP000271974"/>
    </source>
</evidence>
<gene>
    <name evidence="1" type="ORF">EGW08_021946</name>
</gene>
<sequence length="250" mass="28296">MCSIRTTPWTVQTYDYKSLDGDVFSFKPSAIGATQYDSSRVPEYCVVNTARFSLCGIQLSSLLQPAPEYIRTSEELSIKQFVTLLSANKQLWRGVDVVRNMAMLKTNTIGTFKNCGYQPMGIGDVLYCLPAIPSVSMTRESENFFNYQGSTYVYPCTINKHEWERLYDDVILMCNADPQSCSQVTVIGQIINRHRANLQIDVQQIWSYLIATQRVGHIHVCLRTANSMSPTDPRHSTIDVGAPFSVRYFV</sequence>
<dbReference type="EMBL" id="RQTK01001446">
    <property type="protein sequence ID" value="RUS70269.1"/>
    <property type="molecule type" value="Genomic_DNA"/>
</dbReference>
<protein>
    <submittedName>
        <fullName evidence="1">Uncharacterized protein</fullName>
    </submittedName>
</protein>
<name>A0A433SMA1_ELYCH</name>